<comment type="miscellaneous">
    <text evidence="8">The reaction proceeds by a bi uni uni bi ping pong mechanism.</text>
</comment>
<protein>
    <recommendedName>
        <fullName evidence="8">Pantothenate synthetase</fullName>
        <shortName evidence="8">PS</shortName>
        <ecNumber evidence="8">6.3.2.1</ecNumber>
    </recommendedName>
    <alternativeName>
        <fullName evidence="8">Pantoate--beta-alanine ligase</fullName>
    </alternativeName>
    <alternativeName>
        <fullName evidence="8">Pantoate-activating enzyme</fullName>
    </alternativeName>
</protein>
<evidence type="ECO:0000256" key="4">
    <source>
        <dbReference type="ARBA" id="ARBA00022655"/>
    </source>
</evidence>
<keyword evidence="5 8" id="KW-0547">Nucleotide-binding</keyword>
<dbReference type="Gene3D" id="3.40.50.620">
    <property type="entry name" value="HUPs"/>
    <property type="match status" value="1"/>
</dbReference>
<dbReference type="NCBIfam" id="TIGR00125">
    <property type="entry name" value="cyt_tran_rel"/>
    <property type="match status" value="1"/>
</dbReference>
<feature type="binding site" evidence="8">
    <location>
        <position position="150"/>
    </location>
    <ligand>
        <name>(R)-pantoate</name>
        <dbReference type="ChEBI" id="CHEBI:15980"/>
    </ligand>
</feature>
<keyword evidence="8" id="KW-0963">Cytoplasm</keyword>
<evidence type="ECO:0000256" key="7">
    <source>
        <dbReference type="ARBA" id="ARBA00048258"/>
    </source>
</evidence>
<dbReference type="InterPro" id="IPR042176">
    <property type="entry name" value="Pantoate_ligase_C"/>
</dbReference>
<dbReference type="CDD" id="cd00560">
    <property type="entry name" value="PanC"/>
    <property type="match status" value="1"/>
</dbReference>
<feature type="binding site" evidence="8">
    <location>
        <position position="57"/>
    </location>
    <ligand>
        <name>beta-alanine</name>
        <dbReference type="ChEBI" id="CHEBI:57966"/>
    </ligand>
</feature>
<dbReference type="NCBIfam" id="TIGR00018">
    <property type="entry name" value="panC"/>
    <property type="match status" value="1"/>
</dbReference>
<evidence type="ECO:0000256" key="3">
    <source>
        <dbReference type="ARBA" id="ARBA00022598"/>
    </source>
</evidence>
<keyword evidence="3 8" id="KW-0436">Ligase</keyword>
<proteinExistence type="inferred from homology"/>
<comment type="subunit">
    <text evidence="8">Homodimer.</text>
</comment>
<sequence>MKIIHSIEELRALRQTLSSVALVPTMGNLHDGHLSLVERAKAAADHVIVSIFVNPIQFGENEDFGSYPRTLEADCEKLAKAGVTAVFAPSAKEMYPSGVQSVRVVPSDIQNELCGATREGHFNGVTTVVTKLFNIVTPDCACFGEKDFQQLHIIKEMVNELNVPVEIISVPIKRDENGLALSSRNGYLSVEEKAQAIELSECLHTVRAAILESNEDLRAIEQKAMDHLNAKGWQVDYLSIRDADTLAVVSARTGNLIVLAAAKIGATRLLDNLRI</sequence>
<dbReference type="GO" id="GO:0005829">
    <property type="term" value="C:cytosol"/>
    <property type="evidence" value="ECO:0007669"/>
    <property type="project" value="TreeGrafter"/>
</dbReference>
<organism evidence="9 10">
    <name type="scientific">Wohlfahrtiimonas chitiniclastica</name>
    <dbReference type="NCBI Taxonomy" id="400946"/>
    <lineage>
        <taxon>Bacteria</taxon>
        <taxon>Pseudomonadati</taxon>
        <taxon>Pseudomonadota</taxon>
        <taxon>Gammaproteobacteria</taxon>
        <taxon>Cardiobacteriales</taxon>
        <taxon>Ignatzschineriaceae</taxon>
        <taxon>Wohlfahrtiimonas</taxon>
    </lineage>
</organism>
<evidence type="ECO:0000256" key="6">
    <source>
        <dbReference type="ARBA" id="ARBA00022840"/>
    </source>
</evidence>
<gene>
    <name evidence="8" type="primary">panC</name>
    <name evidence="9" type="ORF">J7561_05200</name>
</gene>
<dbReference type="PANTHER" id="PTHR21299">
    <property type="entry name" value="CYTIDYLATE KINASE/PANTOATE-BETA-ALANINE LIGASE"/>
    <property type="match status" value="1"/>
</dbReference>
<dbReference type="InterPro" id="IPR003721">
    <property type="entry name" value="Pantoate_ligase"/>
</dbReference>
<dbReference type="SUPFAM" id="SSF52374">
    <property type="entry name" value="Nucleotidylyl transferase"/>
    <property type="match status" value="1"/>
</dbReference>
<keyword evidence="4 8" id="KW-0566">Pantothenate biosynthesis</keyword>
<dbReference type="PANTHER" id="PTHR21299:SF1">
    <property type="entry name" value="PANTOATE--BETA-ALANINE LIGASE"/>
    <property type="match status" value="1"/>
</dbReference>
<name>A0AB35BY37_9GAMM</name>
<comment type="subcellular location">
    <subcellularLocation>
        <location evidence="8">Cytoplasm</location>
    </subcellularLocation>
</comment>
<evidence type="ECO:0000256" key="2">
    <source>
        <dbReference type="ARBA" id="ARBA00009256"/>
    </source>
</evidence>
<evidence type="ECO:0000256" key="8">
    <source>
        <dbReference type="HAMAP-Rule" id="MF_00158"/>
    </source>
</evidence>
<feature type="binding site" evidence="8">
    <location>
        <begin position="144"/>
        <end position="147"/>
    </location>
    <ligand>
        <name>ATP</name>
        <dbReference type="ChEBI" id="CHEBI:30616"/>
    </ligand>
</feature>
<dbReference type="HAMAP" id="MF_00158">
    <property type="entry name" value="PanC"/>
    <property type="match status" value="1"/>
</dbReference>
<dbReference type="FunFam" id="3.40.50.620:FF:000013">
    <property type="entry name" value="Pantothenate synthetase"/>
    <property type="match status" value="1"/>
</dbReference>
<dbReference type="Proteomes" id="UP000680020">
    <property type="component" value="Unassembled WGS sequence"/>
</dbReference>
<dbReference type="InterPro" id="IPR014729">
    <property type="entry name" value="Rossmann-like_a/b/a_fold"/>
</dbReference>
<comment type="similarity">
    <text evidence="2 8">Belongs to the pantothenate synthetase family.</text>
</comment>
<evidence type="ECO:0000256" key="5">
    <source>
        <dbReference type="ARBA" id="ARBA00022741"/>
    </source>
</evidence>
<comment type="caution">
    <text evidence="9">The sequence shown here is derived from an EMBL/GenBank/DDBJ whole genome shotgun (WGS) entry which is preliminary data.</text>
</comment>
<dbReference type="GO" id="GO:0015940">
    <property type="term" value="P:pantothenate biosynthetic process"/>
    <property type="evidence" value="ECO:0007669"/>
    <property type="project" value="UniProtKB-UniRule"/>
</dbReference>
<dbReference type="Gene3D" id="3.30.1300.10">
    <property type="entry name" value="Pantoate-beta-alanine ligase, C-terminal domain"/>
    <property type="match status" value="1"/>
</dbReference>
<comment type="catalytic activity">
    <reaction evidence="7 8">
        <text>(R)-pantoate + beta-alanine + ATP = (R)-pantothenate + AMP + diphosphate + H(+)</text>
        <dbReference type="Rhea" id="RHEA:10912"/>
        <dbReference type="ChEBI" id="CHEBI:15378"/>
        <dbReference type="ChEBI" id="CHEBI:15980"/>
        <dbReference type="ChEBI" id="CHEBI:29032"/>
        <dbReference type="ChEBI" id="CHEBI:30616"/>
        <dbReference type="ChEBI" id="CHEBI:33019"/>
        <dbReference type="ChEBI" id="CHEBI:57966"/>
        <dbReference type="ChEBI" id="CHEBI:456215"/>
        <dbReference type="EC" id="6.3.2.1"/>
    </reaction>
</comment>
<feature type="active site" description="Proton donor" evidence="8">
    <location>
        <position position="33"/>
    </location>
</feature>
<dbReference type="EMBL" id="JAGIBU010000003">
    <property type="protein sequence ID" value="MBS7824599.1"/>
    <property type="molecule type" value="Genomic_DNA"/>
</dbReference>
<comment type="caution">
    <text evidence="8">Lacks conserved residue(s) required for the propagation of feature annotation.</text>
</comment>
<dbReference type="Pfam" id="PF02569">
    <property type="entry name" value="Pantoate_ligase"/>
    <property type="match status" value="1"/>
</dbReference>
<feature type="binding site" evidence="8">
    <location>
        <position position="57"/>
    </location>
    <ligand>
        <name>(R)-pantoate</name>
        <dbReference type="ChEBI" id="CHEBI:15980"/>
    </ligand>
</feature>
<comment type="pathway">
    <text evidence="1 8">Cofactor biosynthesis; (R)-pantothenate biosynthesis; (R)-pantothenate from (R)-pantoate and beta-alanine: step 1/1.</text>
</comment>
<dbReference type="GO" id="GO:0005524">
    <property type="term" value="F:ATP binding"/>
    <property type="evidence" value="ECO:0007669"/>
    <property type="project" value="UniProtKB-KW"/>
</dbReference>
<comment type="function">
    <text evidence="8">Catalyzes the condensation of pantoate with beta-alanine in an ATP-dependent reaction via a pantoyl-adenylate intermediate.</text>
</comment>
<dbReference type="AlphaFoldDB" id="A0AB35BY37"/>
<dbReference type="EC" id="6.3.2.1" evidence="8"/>
<evidence type="ECO:0000313" key="9">
    <source>
        <dbReference type="EMBL" id="MBS7824599.1"/>
    </source>
</evidence>
<dbReference type="RefSeq" id="WP_213403806.1">
    <property type="nucleotide sequence ID" value="NZ_JAGIBT010000003.1"/>
</dbReference>
<keyword evidence="6 8" id="KW-0067">ATP-binding</keyword>
<dbReference type="InterPro" id="IPR004821">
    <property type="entry name" value="Cyt_trans-like"/>
</dbReference>
<accession>A0AB35BY37</accession>
<feature type="binding site" evidence="8">
    <location>
        <begin position="181"/>
        <end position="184"/>
    </location>
    <ligand>
        <name>ATP</name>
        <dbReference type="ChEBI" id="CHEBI:30616"/>
    </ligand>
</feature>
<feature type="binding site" evidence="8">
    <location>
        <begin position="26"/>
        <end position="33"/>
    </location>
    <ligand>
        <name>ATP</name>
        <dbReference type="ChEBI" id="CHEBI:30616"/>
    </ligand>
</feature>
<evidence type="ECO:0000256" key="1">
    <source>
        <dbReference type="ARBA" id="ARBA00004990"/>
    </source>
</evidence>
<evidence type="ECO:0000313" key="10">
    <source>
        <dbReference type="Proteomes" id="UP000680020"/>
    </source>
</evidence>
<dbReference type="GO" id="GO:0004592">
    <property type="term" value="F:pantoate-beta-alanine ligase activity"/>
    <property type="evidence" value="ECO:0007669"/>
    <property type="project" value="UniProtKB-UniRule"/>
</dbReference>
<reference evidence="9" key="1">
    <citation type="submission" date="2021-03" db="EMBL/GenBank/DDBJ databases">
        <title>Identification and antibiotic profiling of Wohlfahrtiimonas chitiniclastica, an underestimated human pathogen.</title>
        <authorList>
            <person name="Kopf A."/>
            <person name="Bunk B."/>
            <person name="Coldewey S."/>
            <person name="Gunzer F."/>
            <person name="Riedel T."/>
            <person name="Schroettner P."/>
        </authorList>
    </citation>
    <scope>NUCLEOTIDE SEQUENCE</scope>
    <source>
        <strain evidence="9">DSM 100917</strain>
    </source>
</reference>